<dbReference type="Ensembl" id="ENSPKIT00000030514.1">
    <property type="protein sequence ID" value="ENSPKIP00000006487.1"/>
    <property type="gene ID" value="ENSPKIG00000022749.1"/>
</dbReference>
<evidence type="ECO:0000313" key="7">
    <source>
        <dbReference type="Proteomes" id="UP000261540"/>
    </source>
</evidence>
<name>A0A3B3QIB1_9TELE</name>
<dbReference type="GO" id="GO:0004869">
    <property type="term" value="F:cysteine-type endopeptidase inhibitor activity"/>
    <property type="evidence" value="ECO:0007669"/>
    <property type="project" value="InterPro"/>
</dbReference>
<sequence length="186" mass="21347">MGAFAMLRLKLLCGMFLLLWAPGRAGEPIQAFCDDKDVESAVDLALVQHNKNLPHGNQFALYQIVSEGNESGTVFFVDFQARESDCPVGGDKTWKDCDYLPKSLQVHACLKESTVKKRNVFFFLIDYYYYYFQNIMHFMLMSPFTRHQAYVKRKSTGVTMRETKRSFQLSVLLEVSEPVIMTRVSG</sequence>
<feature type="signal peptide" evidence="4">
    <location>
        <begin position="1"/>
        <end position="25"/>
    </location>
</feature>
<organism evidence="6 7">
    <name type="scientific">Paramormyrops kingsleyae</name>
    <dbReference type="NCBI Taxonomy" id="1676925"/>
    <lineage>
        <taxon>Eukaryota</taxon>
        <taxon>Metazoa</taxon>
        <taxon>Chordata</taxon>
        <taxon>Craniata</taxon>
        <taxon>Vertebrata</taxon>
        <taxon>Euteleostomi</taxon>
        <taxon>Actinopterygii</taxon>
        <taxon>Neopterygii</taxon>
        <taxon>Teleostei</taxon>
        <taxon>Osteoglossocephala</taxon>
        <taxon>Osteoglossomorpha</taxon>
        <taxon>Osteoglossiformes</taxon>
        <taxon>Mormyridae</taxon>
        <taxon>Paramormyrops</taxon>
    </lineage>
</organism>
<dbReference type="PANTHER" id="PTHR13814">
    <property type="entry name" value="FETUIN"/>
    <property type="match status" value="1"/>
</dbReference>
<dbReference type="AlphaFoldDB" id="A0A3B3QIB1"/>
<evidence type="ECO:0000256" key="4">
    <source>
        <dbReference type="SAM" id="SignalP"/>
    </source>
</evidence>
<dbReference type="STRING" id="1676925.ENSPKIP00000006487"/>
<dbReference type="Pfam" id="PF00031">
    <property type="entry name" value="Cystatin"/>
    <property type="match status" value="1"/>
</dbReference>
<evidence type="ECO:0000313" key="6">
    <source>
        <dbReference type="Ensembl" id="ENSPKIP00000006487.1"/>
    </source>
</evidence>
<dbReference type="GO" id="GO:0030195">
    <property type="term" value="P:negative regulation of blood coagulation"/>
    <property type="evidence" value="ECO:0007669"/>
    <property type="project" value="TreeGrafter"/>
</dbReference>
<reference evidence="6" key="2">
    <citation type="submission" date="2025-09" db="UniProtKB">
        <authorList>
            <consortium name="Ensembl"/>
        </authorList>
    </citation>
    <scope>IDENTIFICATION</scope>
</reference>
<accession>A0A3B3QIB1</accession>
<dbReference type="GO" id="GO:0007204">
    <property type="term" value="P:positive regulation of cytosolic calcium ion concentration"/>
    <property type="evidence" value="ECO:0007669"/>
    <property type="project" value="TreeGrafter"/>
</dbReference>
<dbReference type="InterPro" id="IPR050735">
    <property type="entry name" value="Kininogen_Fetuin_HRG"/>
</dbReference>
<keyword evidence="7" id="KW-1185">Reference proteome</keyword>
<keyword evidence="1 4" id="KW-0732">Signal</keyword>
<dbReference type="Gene3D" id="3.10.450.10">
    <property type="match status" value="1"/>
</dbReference>
<reference evidence="6" key="1">
    <citation type="submission" date="2025-08" db="UniProtKB">
        <authorList>
            <consortium name="Ensembl"/>
        </authorList>
    </citation>
    <scope>IDENTIFICATION</scope>
</reference>
<dbReference type="SUPFAM" id="SSF54403">
    <property type="entry name" value="Cystatin/monellin"/>
    <property type="match status" value="1"/>
</dbReference>
<proteinExistence type="predicted"/>
<keyword evidence="2" id="KW-1015">Disulfide bond</keyword>
<dbReference type="InterPro" id="IPR046350">
    <property type="entry name" value="Cystatin_sf"/>
</dbReference>
<dbReference type="SMART" id="SM00043">
    <property type="entry name" value="CY"/>
    <property type="match status" value="1"/>
</dbReference>
<dbReference type="PANTHER" id="PTHR13814:SF12">
    <property type="entry name" value="KININOGEN-1"/>
    <property type="match status" value="1"/>
</dbReference>
<dbReference type="CDD" id="cd00042">
    <property type="entry name" value="CY"/>
    <property type="match status" value="1"/>
</dbReference>
<protein>
    <recommendedName>
        <fullName evidence="5">Cystatin domain-containing protein</fullName>
    </recommendedName>
</protein>
<dbReference type="GeneTree" id="ENSGT00940000169190"/>
<keyword evidence="3" id="KW-0325">Glycoprotein</keyword>
<feature type="domain" description="Cystatin" evidence="5">
    <location>
        <begin position="23"/>
        <end position="110"/>
    </location>
</feature>
<evidence type="ECO:0000256" key="3">
    <source>
        <dbReference type="ARBA" id="ARBA00023180"/>
    </source>
</evidence>
<evidence type="ECO:0000256" key="1">
    <source>
        <dbReference type="ARBA" id="ARBA00022729"/>
    </source>
</evidence>
<dbReference type="GO" id="GO:0072562">
    <property type="term" value="C:blood microparticle"/>
    <property type="evidence" value="ECO:0007669"/>
    <property type="project" value="TreeGrafter"/>
</dbReference>
<feature type="chain" id="PRO_5017274483" description="Cystatin domain-containing protein" evidence="4">
    <location>
        <begin position="26"/>
        <end position="186"/>
    </location>
</feature>
<dbReference type="InterPro" id="IPR000010">
    <property type="entry name" value="Cystatin_dom"/>
</dbReference>
<evidence type="ECO:0000256" key="2">
    <source>
        <dbReference type="ARBA" id="ARBA00023157"/>
    </source>
</evidence>
<evidence type="ECO:0000259" key="5">
    <source>
        <dbReference type="SMART" id="SM00043"/>
    </source>
</evidence>
<dbReference type="Proteomes" id="UP000261540">
    <property type="component" value="Unplaced"/>
</dbReference>